<feature type="domain" description="Multidrug resistance protein MdtA-like alpha-helical hairpin" evidence="5">
    <location>
        <begin position="178"/>
        <end position="235"/>
    </location>
</feature>
<dbReference type="InterPro" id="IPR014315">
    <property type="entry name" value="ABC_heterocyst_DevB"/>
</dbReference>
<dbReference type="Gene3D" id="2.40.30.170">
    <property type="match status" value="1"/>
</dbReference>
<proteinExistence type="predicted"/>
<evidence type="ECO:0000256" key="3">
    <source>
        <dbReference type="SAM" id="Coils"/>
    </source>
</evidence>
<keyword evidence="4" id="KW-0812">Transmembrane</keyword>
<dbReference type="AlphaFoldDB" id="A0A480A7Y4"/>
<keyword evidence="4" id="KW-0472">Membrane</keyword>
<evidence type="ECO:0000256" key="1">
    <source>
        <dbReference type="ARBA" id="ARBA00004196"/>
    </source>
</evidence>
<reference evidence="7" key="1">
    <citation type="submission" date="2019-02" db="EMBL/GenBank/DDBJ databases">
        <title>Draft genome sequence of Dolichospermum planctonicum NIES-80.</title>
        <authorList>
            <person name="Yamaguchi H."/>
            <person name="Suzuki S."/>
            <person name="Kawachi M."/>
        </authorList>
    </citation>
    <scope>NUCLEOTIDE SEQUENCE [LARGE SCALE GENOMIC DNA]</scope>
    <source>
        <strain evidence="7">NIES-80</strain>
    </source>
</reference>
<dbReference type="InterPro" id="IPR050465">
    <property type="entry name" value="UPF0194_transport"/>
</dbReference>
<evidence type="ECO:0000259" key="5">
    <source>
        <dbReference type="Pfam" id="PF25876"/>
    </source>
</evidence>
<dbReference type="Pfam" id="PF25876">
    <property type="entry name" value="HH_MFP_RND"/>
    <property type="match status" value="1"/>
</dbReference>
<keyword evidence="2 3" id="KW-0175">Coiled coil</keyword>
<accession>A0A480A7Y4</accession>
<dbReference type="Gene3D" id="2.40.50.100">
    <property type="match status" value="1"/>
</dbReference>
<feature type="coiled-coil region" evidence="3">
    <location>
        <begin position="181"/>
        <end position="282"/>
    </location>
</feature>
<dbReference type="Proteomes" id="UP000299367">
    <property type="component" value="Unassembled WGS sequence"/>
</dbReference>
<name>A0A480A7Y4_9CYAN</name>
<dbReference type="SUPFAM" id="SSF111369">
    <property type="entry name" value="HlyD-like secretion proteins"/>
    <property type="match status" value="1"/>
</dbReference>
<feature type="transmembrane region" description="Helical" evidence="4">
    <location>
        <begin position="21"/>
        <end position="45"/>
    </location>
</feature>
<organism evidence="6 7">
    <name type="scientific">Dolichospermum planctonicum</name>
    <dbReference type="NCBI Taxonomy" id="136072"/>
    <lineage>
        <taxon>Bacteria</taxon>
        <taxon>Bacillati</taxon>
        <taxon>Cyanobacteriota</taxon>
        <taxon>Cyanophyceae</taxon>
        <taxon>Nostocales</taxon>
        <taxon>Aphanizomenonaceae</taxon>
        <taxon>Dolichospermum</taxon>
    </lineage>
</organism>
<dbReference type="EMBL" id="BJCF01000005">
    <property type="protein sequence ID" value="GCL41027.1"/>
    <property type="molecule type" value="Genomic_DNA"/>
</dbReference>
<dbReference type="NCBIfam" id="TIGR02971">
    <property type="entry name" value="heterocyst_DevB"/>
    <property type="match status" value="1"/>
</dbReference>
<dbReference type="PRINTS" id="PR01490">
    <property type="entry name" value="RTXTOXIND"/>
</dbReference>
<dbReference type="InterPro" id="IPR058624">
    <property type="entry name" value="MdtA-like_HH"/>
</dbReference>
<dbReference type="PANTHER" id="PTHR32347:SF27">
    <property type="entry name" value="RND EFFLUX PUMP MEMBRANE FUSION PROTEIN BARREL-SANDWICH DOMAIN-CONTAINING PROTEIN"/>
    <property type="match status" value="1"/>
</dbReference>
<protein>
    <submittedName>
        <fullName evidence="6">DevB family ABC exporter membrane fusion protein</fullName>
    </submittedName>
</protein>
<sequence>MFPNLKDKIMLHREKHSLTKPVSFWPIILASSGVIATGVISIYGLSYFHFQKTSKSASTISSITPNLVPTITAVAALGRLEPQGEVICLSAPNSQTGIRVNQLLVKKGDKIRQGQVLAILDSYIPNLAALEKAKGQVEVSQANLQQVEAGAKLGDIFAQKAAISRLEAELRGSFFTQKATIARLEAELKNSETENKRYQKLYQDGAISASDADTKRLRRDTVQQQLNEANASLKRTIETLQKQLTESKARLNSIAEIRPTDVQVAQANLQSAKASVQQAQAELNLSSIRSPINGQVLKINTWPGEIIGNRGILELGQTQQMYVVAEVYETDIKKVRLGQKAIITSEAFPGKIKGTVADIGLQVGRQNIFNTNPGSNTDNRIVDVKIRIDNLADNQRVSSLTNLQVQALIQISGVGNNE</sequence>
<evidence type="ECO:0000313" key="7">
    <source>
        <dbReference type="Proteomes" id="UP000299367"/>
    </source>
</evidence>
<gene>
    <name evidence="6" type="ORF">NIES80_07200</name>
</gene>
<comment type="subcellular location">
    <subcellularLocation>
        <location evidence="1">Cell envelope</location>
    </subcellularLocation>
</comment>
<evidence type="ECO:0000256" key="4">
    <source>
        <dbReference type="SAM" id="Phobius"/>
    </source>
</evidence>
<evidence type="ECO:0000313" key="6">
    <source>
        <dbReference type="EMBL" id="GCL41027.1"/>
    </source>
</evidence>
<dbReference type="GO" id="GO:0030313">
    <property type="term" value="C:cell envelope"/>
    <property type="evidence" value="ECO:0007669"/>
    <property type="project" value="UniProtKB-SubCell"/>
</dbReference>
<comment type="caution">
    <text evidence="6">The sequence shown here is derived from an EMBL/GenBank/DDBJ whole genome shotgun (WGS) entry which is preliminary data.</text>
</comment>
<keyword evidence="4" id="KW-1133">Transmembrane helix</keyword>
<dbReference type="Gene3D" id="1.10.287.470">
    <property type="entry name" value="Helix hairpin bin"/>
    <property type="match status" value="1"/>
</dbReference>
<dbReference type="PANTHER" id="PTHR32347">
    <property type="entry name" value="EFFLUX SYSTEM COMPONENT YKNX-RELATED"/>
    <property type="match status" value="1"/>
</dbReference>
<evidence type="ECO:0000256" key="2">
    <source>
        <dbReference type="ARBA" id="ARBA00023054"/>
    </source>
</evidence>